<evidence type="ECO:0000313" key="3">
    <source>
        <dbReference type="EMBL" id="HIZ32035.1"/>
    </source>
</evidence>
<accession>A0A9D2E773</accession>
<evidence type="ECO:0000256" key="2">
    <source>
        <dbReference type="SAM" id="SignalP"/>
    </source>
</evidence>
<name>A0A9D2E773_9BACE</name>
<reference evidence="3" key="1">
    <citation type="journal article" date="2021" name="PeerJ">
        <title>Extensive microbial diversity within the chicken gut microbiome revealed by metagenomics and culture.</title>
        <authorList>
            <person name="Gilroy R."/>
            <person name="Ravi A."/>
            <person name="Getino M."/>
            <person name="Pursley I."/>
            <person name="Horton D.L."/>
            <person name="Alikhan N.F."/>
            <person name="Baker D."/>
            <person name="Gharbi K."/>
            <person name="Hall N."/>
            <person name="Watson M."/>
            <person name="Adriaenssens E.M."/>
            <person name="Foster-Nyarko E."/>
            <person name="Jarju S."/>
            <person name="Secka A."/>
            <person name="Antonio M."/>
            <person name="Oren A."/>
            <person name="Chaudhuri R.R."/>
            <person name="La Ragione R."/>
            <person name="Hildebrand F."/>
            <person name="Pallen M.J."/>
        </authorList>
    </citation>
    <scope>NUCLEOTIDE SEQUENCE</scope>
    <source>
        <strain evidence="3">ChiHjej9B8-1298</strain>
    </source>
</reference>
<feature type="chain" id="PRO_5038963919" description="Fimbrial subunit protein C-terminal domain-containing protein" evidence="2">
    <location>
        <begin position="19"/>
        <end position="483"/>
    </location>
</feature>
<dbReference type="EMBL" id="DXBX01000004">
    <property type="protein sequence ID" value="HIZ32035.1"/>
    <property type="molecule type" value="Genomic_DNA"/>
</dbReference>
<proteinExistence type="predicted"/>
<comment type="caution">
    <text evidence="3">The sequence shown here is derived from an EMBL/GenBank/DDBJ whole genome shotgun (WGS) entry which is preliminary data.</text>
</comment>
<dbReference type="PROSITE" id="PS51257">
    <property type="entry name" value="PROKAR_LIPOPROTEIN"/>
    <property type="match status" value="1"/>
</dbReference>
<organism evidence="3 4">
    <name type="scientific">Candidatus Bacteroides merdigallinarum</name>
    <dbReference type="NCBI Taxonomy" id="2838473"/>
    <lineage>
        <taxon>Bacteria</taxon>
        <taxon>Pseudomonadati</taxon>
        <taxon>Bacteroidota</taxon>
        <taxon>Bacteroidia</taxon>
        <taxon>Bacteroidales</taxon>
        <taxon>Bacteroidaceae</taxon>
        <taxon>Bacteroides</taxon>
    </lineage>
</organism>
<reference evidence="3" key="2">
    <citation type="submission" date="2021-04" db="EMBL/GenBank/DDBJ databases">
        <authorList>
            <person name="Gilroy R."/>
        </authorList>
    </citation>
    <scope>NUCLEOTIDE SEQUENCE</scope>
    <source>
        <strain evidence="3">ChiHjej9B8-1298</strain>
    </source>
</reference>
<sequence length="483" mass="52895">MKKNYLLLAAFASALTFAACSNDELGEINQNPPIATEVVEGATFEIAISNQGVGTKATRPMGSSAADNNVNTIALKAYKWDGTTWNDVTSSGATQEENKVAFKYVSGAATNAENTIISNGILTYNEDMEESVPGDQQHINKKAKVEVVGLETNTTYQFVAYGYNGTSNAYPYGTLTGAGEGFATGVFKAAMNLDFNDATSGEANKYKMEEIFAAYANAKTVTSEKTDAEGNPEIVFTVTPTLELTRQVAGMLAYFQHIPTYLPEQNNADGQLYKVKKLQVIANHTSSDFYFPAVLLEDEDFNGVPSTQDDEDVLMTFDFSNIAKNYNADDLSSNSEWEFYNISESSESGYASPFAEGYSTPQYTDGNSFKMVDGAIFGARYLLPYDKHYGEGTTLKLRFLGESDQVLQERDVTTANIPNGGTMYAYDIRCNNFYSIGQKLATDTTDPDPDDPDDDDEPIDLRSNDINVRINDAWAVLHNMGIE</sequence>
<feature type="region of interest" description="Disordered" evidence="1">
    <location>
        <begin position="440"/>
        <end position="461"/>
    </location>
</feature>
<dbReference type="Proteomes" id="UP000824028">
    <property type="component" value="Unassembled WGS sequence"/>
</dbReference>
<evidence type="ECO:0000313" key="4">
    <source>
        <dbReference type="Proteomes" id="UP000824028"/>
    </source>
</evidence>
<gene>
    <name evidence="3" type="ORF">H9814_00595</name>
</gene>
<feature type="signal peptide" evidence="2">
    <location>
        <begin position="1"/>
        <end position="18"/>
    </location>
</feature>
<keyword evidence="2" id="KW-0732">Signal</keyword>
<evidence type="ECO:0000256" key="1">
    <source>
        <dbReference type="SAM" id="MobiDB-lite"/>
    </source>
</evidence>
<dbReference type="AlphaFoldDB" id="A0A9D2E773"/>
<protein>
    <recommendedName>
        <fullName evidence="5">Fimbrial subunit protein C-terminal domain-containing protein</fullName>
    </recommendedName>
</protein>
<feature type="compositionally biased region" description="Acidic residues" evidence="1">
    <location>
        <begin position="445"/>
        <end position="458"/>
    </location>
</feature>
<evidence type="ECO:0008006" key="5">
    <source>
        <dbReference type="Google" id="ProtNLM"/>
    </source>
</evidence>